<keyword evidence="3" id="KW-1185">Reference proteome</keyword>
<protein>
    <recommendedName>
        <fullName evidence="4">ANTAR domain-containing protein</fullName>
    </recommendedName>
</protein>
<comment type="caution">
    <text evidence="2">The sequence shown here is derived from an EMBL/GenBank/DDBJ whole genome shotgun (WGS) entry which is preliminary data.</text>
</comment>
<dbReference type="Proteomes" id="UP001571476">
    <property type="component" value="Unassembled WGS sequence"/>
</dbReference>
<sequence length="70" mass="7571">MASEENDLETAAVALREAQAAVRAARRKLTAVVVSAYRAGEAVARIAERADMNVMDVRNLLAATDASRRR</sequence>
<evidence type="ECO:0000256" key="1">
    <source>
        <dbReference type="SAM" id="Coils"/>
    </source>
</evidence>
<accession>A0ABV4SYW6</accession>
<organism evidence="2 3">
    <name type="scientific">Streptomyces aureus</name>
    <dbReference type="NCBI Taxonomy" id="193461"/>
    <lineage>
        <taxon>Bacteria</taxon>
        <taxon>Bacillati</taxon>
        <taxon>Actinomycetota</taxon>
        <taxon>Actinomycetes</taxon>
        <taxon>Kitasatosporales</taxon>
        <taxon>Streptomycetaceae</taxon>
        <taxon>Streptomyces</taxon>
    </lineage>
</organism>
<evidence type="ECO:0000313" key="2">
    <source>
        <dbReference type="EMBL" id="MFA3843431.1"/>
    </source>
</evidence>
<dbReference type="RefSeq" id="WP_372567256.1">
    <property type="nucleotide sequence ID" value="NZ_JBGOSP010000060.1"/>
</dbReference>
<reference evidence="2 3" key="1">
    <citation type="submission" date="2024-08" db="EMBL/GenBank/DDBJ databases">
        <title>Genome sequence of Streptomyces aureus CACIA-1.46HGO.</title>
        <authorList>
            <person name="Evangelista-Martinez Z."/>
        </authorList>
    </citation>
    <scope>NUCLEOTIDE SEQUENCE [LARGE SCALE GENOMIC DNA]</scope>
    <source>
        <strain evidence="2 3">CACIA-1.46HGO</strain>
    </source>
</reference>
<gene>
    <name evidence="2" type="ORF">ACEG43_46240</name>
</gene>
<proteinExistence type="predicted"/>
<keyword evidence="1" id="KW-0175">Coiled coil</keyword>
<evidence type="ECO:0008006" key="4">
    <source>
        <dbReference type="Google" id="ProtNLM"/>
    </source>
</evidence>
<name>A0ABV4SYW6_9ACTN</name>
<feature type="coiled-coil region" evidence="1">
    <location>
        <begin position="1"/>
        <end position="28"/>
    </location>
</feature>
<dbReference type="EMBL" id="JBGOSP010000060">
    <property type="protein sequence ID" value="MFA3843431.1"/>
    <property type="molecule type" value="Genomic_DNA"/>
</dbReference>
<evidence type="ECO:0000313" key="3">
    <source>
        <dbReference type="Proteomes" id="UP001571476"/>
    </source>
</evidence>